<dbReference type="Proteomes" id="UP000887572">
    <property type="component" value="Unplaced"/>
</dbReference>
<feature type="compositionally biased region" description="Pro residues" evidence="4">
    <location>
        <begin position="660"/>
        <end position="676"/>
    </location>
</feature>
<protein>
    <submittedName>
        <fullName evidence="7">SAM domain-containing protein</fullName>
    </submittedName>
</protein>
<dbReference type="PANTHER" id="PTHR12587">
    <property type="entry name" value="LAR INTERACTING PROTEIN LIP -RELATED PROTEIN"/>
    <property type="match status" value="1"/>
</dbReference>
<feature type="compositionally biased region" description="Low complexity" evidence="4">
    <location>
        <begin position="81"/>
        <end position="105"/>
    </location>
</feature>
<dbReference type="InterPro" id="IPR029515">
    <property type="entry name" value="Liprin"/>
</dbReference>
<dbReference type="SUPFAM" id="SSF47769">
    <property type="entry name" value="SAM/Pointed domain"/>
    <property type="match status" value="2"/>
</dbReference>
<keyword evidence="6" id="KW-1185">Reference proteome</keyword>
<evidence type="ECO:0000256" key="3">
    <source>
        <dbReference type="SAM" id="Coils"/>
    </source>
</evidence>
<keyword evidence="2 3" id="KW-0175">Coiled coil</keyword>
<reference evidence="7" key="1">
    <citation type="submission" date="2022-11" db="UniProtKB">
        <authorList>
            <consortium name="WormBaseParasite"/>
        </authorList>
    </citation>
    <scope>IDENTIFICATION</scope>
</reference>
<evidence type="ECO:0000256" key="4">
    <source>
        <dbReference type="SAM" id="MobiDB-lite"/>
    </source>
</evidence>
<feature type="compositionally biased region" description="Low complexity" evidence="4">
    <location>
        <begin position="634"/>
        <end position="654"/>
    </location>
</feature>
<evidence type="ECO:0000313" key="7">
    <source>
        <dbReference type="WBParaSite" id="Gr19_v10_g5238.t1"/>
    </source>
</evidence>
<feature type="compositionally biased region" description="Basic and acidic residues" evidence="4">
    <location>
        <begin position="325"/>
        <end position="341"/>
    </location>
</feature>
<dbReference type="PROSITE" id="PS50105">
    <property type="entry name" value="SAM_DOMAIN"/>
    <property type="match status" value="1"/>
</dbReference>
<dbReference type="Pfam" id="PF00536">
    <property type="entry name" value="SAM_1"/>
    <property type="match status" value="1"/>
</dbReference>
<feature type="compositionally biased region" description="Basic and acidic residues" evidence="4">
    <location>
        <begin position="34"/>
        <end position="55"/>
    </location>
</feature>
<feature type="compositionally biased region" description="Polar residues" evidence="4">
    <location>
        <begin position="110"/>
        <end position="125"/>
    </location>
</feature>
<accession>A0A914HZK1</accession>
<dbReference type="InterPro" id="IPR013761">
    <property type="entry name" value="SAM/pointed_sf"/>
</dbReference>
<feature type="region of interest" description="Disordered" evidence="4">
    <location>
        <begin position="747"/>
        <end position="847"/>
    </location>
</feature>
<feature type="coiled-coil region" evidence="3">
    <location>
        <begin position="433"/>
        <end position="499"/>
    </location>
</feature>
<proteinExistence type="predicted"/>
<name>A0A914HZK1_GLORO</name>
<dbReference type="InterPro" id="IPR001660">
    <property type="entry name" value="SAM"/>
</dbReference>
<dbReference type="Gene3D" id="1.10.150.50">
    <property type="entry name" value="Transcription Factor, Ets-1"/>
    <property type="match status" value="3"/>
</dbReference>
<dbReference type="GO" id="GO:0007528">
    <property type="term" value="P:neuromuscular junction development"/>
    <property type="evidence" value="ECO:0007669"/>
    <property type="project" value="TreeGrafter"/>
</dbReference>
<dbReference type="Pfam" id="PF26022">
    <property type="entry name" value="CC_Liprin_beta"/>
    <property type="match status" value="1"/>
</dbReference>
<evidence type="ECO:0000259" key="5">
    <source>
        <dbReference type="PROSITE" id="PS50105"/>
    </source>
</evidence>
<feature type="region of interest" description="Disordered" evidence="4">
    <location>
        <begin position="1"/>
        <end position="125"/>
    </location>
</feature>
<sequence>MRSSSPATDGSMINGSSCDSLQRQIGGGFWKNWHTVEDENLEKIATKEDGGREENSSSSSAETSDGVICADPSGGSPPPDFVQFVPSPSSSSRPSSSPKSINTSSESDDQVPSSNLDSSASSERSTVALSRNELKNMRFFIKAINQSKLATPIALEDKLKVLSCNSNEIAAQLIRKWSTKSNSNGTELIRTLREQFGGRSAGSIASRWNCGRSASSSSSRPHLAFLVQQSDSAIGSSFSGSCSFLPPPPPYRPLRCSSGSEGAIPTIDSSVSVYRHQQTVGAIINTNGGNFGGEGKLQPMVVGRAKDFTSLLGFDCIVPQMRDCEKEKDARGRPETEKEGPKGQSDQGGGGGRSRDYQSLRTASSATMENVLSESGGGAQQRKEAATMTAGCGAQPASPSPSPSMSASCSDFPESQERLHRLQITRDSLSFQVAVLSRQVALQREKIQDLEESLGGTSSPKQHVRGAGQSQQKEIEQQLDELRHKYLALEREKTEAERFLIMSNIEADRVCQHSPERKDTEIDELERLQMAVRSLMADNEQKNSLIQTLQNALEEQQRRMLGANLYQQQNGVPSHQLDINEQIRRILLLDDLSLDGSDQSMMAHSSSFPAGLCGQSLRSSSPRRSPQPAPASGPAPARQHFPTSTSFSSSLSHLKTMGMIPPPPLWRVSSPPPTIPPHRFVEEPPTHLPQLEQPSTSSSGRTPASPLARQLAAELDELRQSGMGALLRQPYSSASLPRSIHSKSNSFGACTTNRLRQGECPPVSPTASAKEDGKRQSGGRGGVGIGTPFWADWVRRRVFGPSPKGPPKQRAHSTPNLAPSREETVESDDELASARGSVPNSQTLDGHLTAKRLKKGRRARSTLRSFLGRFTHRGNSLQDVRPSPRSAPLSLPPAFPPHGGPSPCFSVRPSISQFVDWDCAHCSRWLTEVGFGDALVGAVRSGRHLLSMPEADFETELGVRSALQRKRLKCMLDRIERNSETEAADKMDTNMVMLWLDQIGLPQLRDSFAENRVNGHLLLVLSMQDLMELGIQSALNHASLARAIQFLRSVDFHLHRLEKHFSSELLLHCPIPAQVERWSHCCVVEWLRSEDLDEFTPNLAFSGLHGALMVYEPTFTAESLAEMLQIPPTKTLIRRHLSTQFNSVLGQQIVGNKRETVSQPMAVHLTPGLRIRLAKGGFSLGRKKSKSDIFVEPEVRVCPEHLPEVTLNGGGREEMSEV</sequence>
<keyword evidence="1" id="KW-0677">Repeat</keyword>
<feature type="domain" description="SAM" evidence="5">
    <location>
        <begin position="987"/>
        <end position="1050"/>
    </location>
</feature>
<evidence type="ECO:0000313" key="6">
    <source>
        <dbReference type="Proteomes" id="UP000887572"/>
    </source>
</evidence>
<evidence type="ECO:0000256" key="2">
    <source>
        <dbReference type="ARBA" id="ARBA00023054"/>
    </source>
</evidence>
<organism evidence="6 7">
    <name type="scientific">Globodera rostochiensis</name>
    <name type="common">Golden nematode worm</name>
    <name type="synonym">Heterodera rostochiensis</name>
    <dbReference type="NCBI Taxonomy" id="31243"/>
    <lineage>
        <taxon>Eukaryota</taxon>
        <taxon>Metazoa</taxon>
        <taxon>Ecdysozoa</taxon>
        <taxon>Nematoda</taxon>
        <taxon>Chromadorea</taxon>
        <taxon>Rhabditida</taxon>
        <taxon>Tylenchina</taxon>
        <taxon>Tylenchomorpha</taxon>
        <taxon>Tylenchoidea</taxon>
        <taxon>Heteroderidae</taxon>
        <taxon>Heteroderinae</taxon>
        <taxon>Globodera</taxon>
    </lineage>
</organism>
<dbReference type="WBParaSite" id="Gr19_v10_g5238.t1">
    <property type="protein sequence ID" value="Gr19_v10_g5238.t1"/>
    <property type="gene ID" value="Gr19_v10_g5238"/>
</dbReference>
<feature type="compositionally biased region" description="Polar residues" evidence="4">
    <location>
        <begin position="359"/>
        <end position="373"/>
    </location>
</feature>
<dbReference type="InterPro" id="IPR058914">
    <property type="entry name" value="LIPB1/2_CC"/>
</dbReference>
<feature type="compositionally biased region" description="Polar residues" evidence="4">
    <location>
        <begin position="1"/>
        <end position="23"/>
    </location>
</feature>
<feature type="region of interest" description="Disordered" evidence="4">
    <location>
        <begin position="600"/>
        <end position="706"/>
    </location>
</feature>
<feature type="compositionally biased region" description="Low complexity" evidence="4">
    <location>
        <begin position="390"/>
        <end position="410"/>
    </location>
</feature>
<feature type="compositionally biased region" description="Gly residues" evidence="4">
    <location>
        <begin position="776"/>
        <end position="785"/>
    </location>
</feature>
<dbReference type="Pfam" id="PF07647">
    <property type="entry name" value="SAM_2"/>
    <property type="match status" value="1"/>
</dbReference>
<feature type="region of interest" description="Disordered" evidence="4">
    <location>
        <begin position="325"/>
        <end position="411"/>
    </location>
</feature>
<feature type="compositionally biased region" description="Polar residues" evidence="4">
    <location>
        <begin position="692"/>
        <end position="702"/>
    </location>
</feature>
<dbReference type="PANTHER" id="PTHR12587:SF14">
    <property type="entry name" value="AT31531P"/>
    <property type="match status" value="1"/>
</dbReference>
<feature type="compositionally biased region" description="Low complexity" evidence="4">
    <location>
        <begin position="615"/>
        <end position="624"/>
    </location>
</feature>
<feature type="coiled-coil region" evidence="3">
    <location>
        <begin position="525"/>
        <end position="559"/>
    </location>
</feature>
<dbReference type="GO" id="GO:0048786">
    <property type="term" value="C:presynaptic active zone"/>
    <property type="evidence" value="ECO:0007669"/>
    <property type="project" value="TreeGrafter"/>
</dbReference>
<evidence type="ECO:0000256" key="1">
    <source>
        <dbReference type="ARBA" id="ARBA00022737"/>
    </source>
</evidence>
<dbReference type="SMART" id="SM00454">
    <property type="entry name" value="SAM"/>
    <property type="match status" value="3"/>
</dbReference>
<dbReference type="AlphaFoldDB" id="A0A914HZK1"/>